<keyword evidence="5" id="KW-1185">Reference proteome</keyword>
<keyword evidence="2" id="KW-0472">Membrane</keyword>
<feature type="transmembrane region" description="Helical" evidence="2">
    <location>
        <begin position="44"/>
        <end position="62"/>
    </location>
</feature>
<dbReference type="InterPro" id="IPR001466">
    <property type="entry name" value="Beta-lactam-related"/>
</dbReference>
<keyword evidence="2" id="KW-1133">Transmembrane helix</keyword>
<evidence type="ECO:0000256" key="1">
    <source>
        <dbReference type="SAM" id="MobiDB-lite"/>
    </source>
</evidence>
<organism evidence="4 5">
    <name type="scientific">Kitasatospora cineracea</name>
    <dbReference type="NCBI Taxonomy" id="88074"/>
    <lineage>
        <taxon>Bacteria</taxon>
        <taxon>Bacillati</taxon>
        <taxon>Actinomycetota</taxon>
        <taxon>Actinomycetes</taxon>
        <taxon>Kitasatosporales</taxon>
        <taxon>Streptomycetaceae</taxon>
        <taxon>Kitasatospora</taxon>
    </lineage>
</organism>
<dbReference type="PANTHER" id="PTHR46825:SF7">
    <property type="entry name" value="D-ALANYL-D-ALANINE CARBOXYPEPTIDASE"/>
    <property type="match status" value="1"/>
</dbReference>
<dbReference type="InterPro" id="IPR050491">
    <property type="entry name" value="AmpC-like"/>
</dbReference>
<dbReference type="PANTHER" id="PTHR46825">
    <property type="entry name" value="D-ALANYL-D-ALANINE-CARBOXYPEPTIDASE/ENDOPEPTIDASE AMPH"/>
    <property type="match status" value="1"/>
</dbReference>
<dbReference type="SUPFAM" id="SSF56601">
    <property type="entry name" value="beta-lactamase/transpeptidase-like"/>
    <property type="match status" value="1"/>
</dbReference>
<feature type="domain" description="Beta-lactamase-related" evidence="3">
    <location>
        <begin position="76"/>
        <end position="390"/>
    </location>
</feature>
<dbReference type="Pfam" id="PF00144">
    <property type="entry name" value="Beta-lactamase"/>
    <property type="match status" value="1"/>
</dbReference>
<reference evidence="4 5" key="1">
    <citation type="submission" date="2018-11" db="EMBL/GenBank/DDBJ databases">
        <title>Sequencing the genomes of 1000 actinobacteria strains.</title>
        <authorList>
            <person name="Klenk H.-P."/>
        </authorList>
    </citation>
    <scope>NUCLEOTIDE SEQUENCE [LARGE SCALE GENOMIC DNA]</scope>
    <source>
        <strain evidence="4 5">DSM 44781</strain>
    </source>
</reference>
<dbReference type="InterPro" id="IPR012338">
    <property type="entry name" value="Beta-lactam/transpept-like"/>
</dbReference>
<dbReference type="AlphaFoldDB" id="A0A3N4R536"/>
<comment type="caution">
    <text evidence="4">The sequence shown here is derived from an EMBL/GenBank/DDBJ whole genome shotgun (WGS) entry which is preliminary data.</text>
</comment>
<dbReference type="EMBL" id="RKQG01000002">
    <property type="protein sequence ID" value="RPE28498.1"/>
    <property type="molecule type" value="Genomic_DNA"/>
</dbReference>
<gene>
    <name evidence="4" type="ORF">EDD38_5635</name>
</gene>
<evidence type="ECO:0000256" key="2">
    <source>
        <dbReference type="SAM" id="Phobius"/>
    </source>
</evidence>
<accession>A0A3N4R536</accession>
<evidence type="ECO:0000313" key="4">
    <source>
        <dbReference type="EMBL" id="RPE28498.1"/>
    </source>
</evidence>
<feature type="region of interest" description="Disordered" evidence="1">
    <location>
        <begin position="1"/>
        <end position="43"/>
    </location>
</feature>
<keyword evidence="4" id="KW-0645">Protease</keyword>
<dbReference type="Proteomes" id="UP000266906">
    <property type="component" value="Unassembled WGS sequence"/>
</dbReference>
<keyword evidence="4" id="KW-0378">Hydrolase</keyword>
<name>A0A3N4R536_9ACTN</name>
<evidence type="ECO:0000259" key="3">
    <source>
        <dbReference type="Pfam" id="PF00144"/>
    </source>
</evidence>
<keyword evidence="2" id="KW-0812">Transmembrane</keyword>
<evidence type="ECO:0000313" key="5">
    <source>
        <dbReference type="Proteomes" id="UP000266906"/>
    </source>
</evidence>
<feature type="compositionally biased region" description="Basic residues" evidence="1">
    <location>
        <begin position="27"/>
        <end position="43"/>
    </location>
</feature>
<proteinExistence type="predicted"/>
<protein>
    <submittedName>
        <fullName evidence="4">D-alanyl-D-alanine carboxypeptidase</fullName>
    </submittedName>
</protein>
<dbReference type="Gene3D" id="3.40.710.10">
    <property type="entry name" value="DD-peptidase/beta-lactamase superfamily"/>
    <property type="match status" value="1"/>
</dbReference>
<sequence>MVLLEGARNSSGAHFRGGLPVHENAPQHHRPNQRPNRLRRRRRGAAATVTAVAAAVLAGVLAPTAATAAPRPDAVQQRLDALVKQDGVPAALATVKGRDGRNRTYTAGVGDAATKARVPVDGQVRIGSNTKTFTAVVVLQLVAEGKVGLDASIDTYLPGLVRGDGIDGRNITVRQLLQHTSGLPEYVDTGRVLADPKRYFEPRELLDAALAQKAHFAPGTQWEYNNTNYLLAGLIVQKVTGRPLGEEITKRVIDRAGLRHTSFPAPGDTAIHEAHPKGYLRAEDGSLRDYTELDPSWGWAAGAMVSTTTDLTRFYGALLDGRLLPPAQLAQMRTTVPAEALGTGVRYGLGLISRPLTCGGVAWGHGGAIPGYETFGGTTDDGRSASIAVTVFPGDENIGKHADQAVDEALCR</sequence>
<dbReference type="GO" id="GO:0004180">
    <property type="term" value="F:carboxypeptidase activity"/>
    <property type="evidence" value="ECO:0007669"/>
    <property type="project" value="UniProtKB-KW"/>
</dbReference>
<keyword evidence="4" id="KW-0121">Carboxypeptidase</keyword>